<evidence type="ECO:0000256" key="2">
    <source>
        <dbReference type="ARBA" id="ARBA00022723"/>
    </source>
</evidence>
<dbReference type="InterPro" id="IPR017941">
    <property type="entry name" value="Rieske_2Fe-2S"/>
</dbReference>
<keyword evidence="1" id="KW-0001">2Fe-2S</keyword>
<evidence type="ECO:0000259" key="7">
    <source>
        <dbReference type="PROSITE" id="PS51296"/>
    </source>
</evidence>
<dbReference type="InterPro" id="IPR050464">
    <property type="entry name" value="Zeta_carotene_desat/Oxidored"/>
</dbReference>
<accession>B4SDT3</accession>
<dbReference type="Gene3D" id="3.90.660.50">
    <property type="match status" value="1"/>
</dbReference>
<dbReference type="OrthoDB" id="165343at2"/>
<dbReference type="PANTHER" id="PTHR42923">
    <property type="entry name" value="PROTOPORPHYRINOGEN OXIDASE"/>
    <property type="match status" value="1"/>
</dbReference>
<dbReference type="KEGG" id="pph:Ppha_2256"/>
<protein>
    <submittedName>
        <fullName evidence="8">Rieske (2Fe-2S) domain protein</fullName>
    </submittedName>
</protein>
<evidence type="ECO:0000256" key="4">
    <source>
        <dbReference type="ARBA" id="ARBA00023014"/>
    </source>
</evidence>
<evidence type="ECO:0000256" key="1">
    <source>
        <dbReference type="ARBA" id="ARBA00022714"/>
    </source>
</evidence>
<dbReference type="RefSeq" id="WP_012508927.1">
    <property type="nucleotide sequence ID" value="NC_011060.1"/>
</dbReference>
<dbReference type="PANTHER" id="PTHR42923:SF43">
    <property type="entry name" value="AMINE OXIDASE"/>
    <property type="match status" value="1"/>
</dbReference>
<keyword evidence="2" id="KW-0479">Metal-binding</keyword>
<sequence>MERREFIKKMLQRTGIGAGVAVAGTAGLVGYYQPRKEFYLQSAEGAEGKERLELSKKVVVIGGGLAGITASLELARKGFAVTLVESSASLGGKLTGWDLEALGERFPVEHGFHGFFDQYYNLNELFASAGIKPDVFLASPGYPVIFKNSPEEIFGQTPKLFPLNVFAIIGQSRRLDLISFLKNSKGLLSTIELFRYEYKKSFQKYDAIDFMTFCRQGETLPAFVDTVLHPFADATMNRMEVLSAAEALRYFHFYFMGSPEGLSFKITNRDCMTALINPLEAKLKELGVTLRKGCSAGRLKVEGKRVEGVVVDSPDSGSALYLILDAAAVPQEGFAAFVTVDGVPVMVGRKGNGYLAFDGRCTHMGCPVTPDALTGGFYCPCHAGRYDASGIPVSGPPEAPLARLAVLPEGEKLVVKREGIVGGGEGELLACDYCVIASDVRGTRGLVHASQLARPEFESKVASLGEADPYAVYRLWIDRKIDSAEFPFYTVSGYTYTDSISLYSHFQEPFISWAKKHGGTVVELHAYAIAPKDIRPEEEIKATMLQELHTMFPETREAKLLHELFMLQSNFSRWAPGDHARRPGIETPFSNLFLAGDWVKVDAPVFLMEAAAFTGRMAANLIFRQESLKPIPLPIVPMKGLFA</sequence>
<reference evidence="8 9" key="1">
    <citation type="submission" date="2008-06" db="EMBL/GenBank/DDBJ databases">
        <title>Complete sequence of Pelodictyon phaeoclathratiforme BU-1.</title>
        <authorList>
            <consortium name="US DOE Joint Genome Institute"/>
            <person name="Lucas S."/>
            <person name="Copeland A."/>
            <person name="Lapidus A."/>
            <person name="Glavina del Rio T."/>
            <person name="Dalin E."/>
            <person name="Tice H."/>
            <person name="Bruce D."/>
            <person name="Goodwin L."/>
            <person name="Pitluck S."/>
            <person name="Schmutz J."/>
            <person name="Larimer F."/>
            <person name="Land M."/>
            <person name="Hauser L."/>
            <person name="Kyrpides N."/>
            <person name="Mikhailova N."/>
            <person name="Liu Z."/>
            <person name="Li T."/>
            <person name="Zhao F."/>
            <person name="Overmann J."/>
            <person name="Bryant D.A."/>
            <person name="Richardson P."/>
        </authorList>
    </citation>
    <scope>NUCLEOTIDE SEQUENCE [LARGE SCALE GENOMIC DNA]</scope>
    <source>
        <strain evidence="9">DSM 5477 / BU-1</strain>
    </source>
</reference>
<dbReference type="HOGENOM" id="CLU_026366_0_0_10"/>
<dbReference type="InterPro" id="IPR002937">
    <property type="entry name" value="Amino_oxidase"/>
</dbReference>
<dbReference type="Pfam" id="PF00355">
    <property type="entry name" value="Rieske"/>
    <property type="match status" value="1"/>
</dbReference>
<feature type="transmembrane region" description="Helical" evidence="6">
    <location>
        <begin position="12"/>
        <end position="32"/>
    </location>
</feature>
<dbReference type="PRINTS" id="PR00162">
    <property type="entry name" value="RIESKE"/>
</dbReference>
<dbReference type="CDD" id="cd03467">
    <property type="entry name" value="Rieske"/>
    <property type="match status" value="1"/>
</dbReference>
<dbReference type="InterPro" id="IPR005805">
    <property type="entry name" value="Rieske_Fe-S_prot_C"/>
</dbReference>
<keyword evidence="6" id="KW-1133">Transmembrane helix</keyword>
<name>B4SDT3_PELPB</name>
<dbReference type="STRING" id="324925.Ppha_2256"/>
<keyword evidence="9" id="KW-1185">Reference proteome</keyword>
<keyword evidence="4" id="KW-0411">Iron-sulfur</keyword>
<dbReference type="Gene3D" id="2.102.10.10">
    <property type="entry name" value="Rieske [2Fe-2S] iron-sulphur domain"/>
    <property type="match status" value="1"/>
</dbReference>
<dbReference type="InterPro" id="IPR036922">
    <property type="entry name" value="Rieske_2Fe-2S_sf"/>
</dbReference>
<dbReference type="eggNOG" id="COG3349">
    <property type="taxonomic scope" value="Bacteria"/>
</dbReference>
<gene>
    <name evidence="8" type="ordered locus">Ppha_2256</name>
</gene>
<dbReference type="Proteomes" id="UP000002724">
    <property type="component" value="Chromosome"/>
</dbReference>
<organism evidence="8 9">
    <name type="scientific">Pelodictyon phaeoclathratiforme (strain DSM 5477 / BU-1)</name>
    <dbReference type="NCBI Taxonomy" id="324925"/>
    <lineage>
        <taxon>Bacteria</taxon>
        <taxon>Pseudomonadati</taxon>
        <taxon>Chlorobiota</taxon>
        <taxon>Chlorobiia</taxon>
        <taxon>Chlorobiales</taxon>
        <taxon>Chlorobiaceae</taxon>
        <taxon>Chlorobium/Pelodictyon group</taxon>
        <taxon>Pelodictyon</taxon>
    </lineage>
</organism>
<dbReference type="GO" id="GO:0046872">
    <property type="term" value="F:metal ion binding"/>
    <property type="evidence" value="ECO:0007669"/>
    <property type="project" value="UniProtKB-KW"/>
</dbReference>
<keyword evidence="6" id="KW-0812">Transmembrane</keyword>
<feature type="domain" description="Rieske" evidence="7">
    <location>
        <begin position="322"/>
        <end position="415"/>
    </location>
</feature>
<dbReference type="EMBL" id="CP001110">
    <property type="protein sequence ID" value="ACF44451.1"/>
    <property type="molecule type" value="Genomic_DNA"/>
</dbReference>
<dbReference type="GO" id="GO:0051537">
    <property type="term" value="F:2 iron, 2 sulfur cluster binding"/>
    <property type="evidence" value="ECO:0007669"/>
    <property type="project" value="UniProtKB-KW"/>
</dbReference>
<dbReference type="GO" id="GO:0016020">
    <property type="term" value="C:membrane"/>
    <property type="evidence" value="ECO:0007669"/>
    <property type="project" value="InterPro"/>
</dbReference>
<keyword evidence="5" id="KW-1015">Disulfide bond</keyword>
<evidence type="ECO:0000313" key="8">
    <source>
        <dbReference type="EMBL" id="ACF44451.1"/>
    </source>
</evidence>
<proteinExistence type="predicted"/>
<dbReference type="SUPFAM" id="SSF50022">
    <property type="entry name" value="ISP domain"/>
    <property type="match status" value="1"/>
</dbReference>
<keyword evidence="3" id="KW-0408">Iron</keyword>
<evidence type="ECO:0000256" key="5">
    <source>
        <dbReference type="ARBA" id="ARBA00023157"/>
    </source>
</evidence>
<evidence type="ECO:0000256" key="6">
    <source>
        <dbReference type="SAM" id="Phobius"/>
    </source>
</evidence>
<dbReference type="GO" id="GO:0016491">
    <property type="term" value="F:oxidoreductase activity"/>
    <property type="evidence" value="ECO:0007669"/>
    <property type="project" value="InterPro"/>
</dbReference>
<dbReference type="eggNOG" id="COG1232">
    <property type="taxonomic scope" value="Bacteria"/>
</dbReference>
<evidence type="ECO:0000313" key="9">
    <source>
        <dbReference type="Proteomes" id="UP000002724"/>
    </source>
</evidence>
<evidence type="ECO:0000256" key="3">
    <source>
        <dbReference type="ARBA" id="ARBA00023004"/>
    </source>
</evidence>
<dbReference type="Gene3D" id="3.50.50.60">
    <property type="entry name" value="FAD/NAD(P)-binding domain"/>
    <property type="match status" value="2"/>
</dbReference>
<dbReference type="AlphaFoldDB" id="B4SDT3"/>
<dbReference type="eggNOG" id="COG0723">
    <property type="taxonomic scope" value="Bacteria"/>
</dbReference>
<dbReference type="SUPFAM" id="SSF51905">
    <property type="entry name" value="FAD/NAD(P)-binding domain"/>
    <property type="match status" value="1"/>
</dbReference>
<dbReference type="InterPro" id="IPR036188">
    <property type="entry name" value="FAD/NAD-bd_sf"/>
</dbReference>
<keyword evidence="6" id="KW-0472">Membrane</keyword>
<dbReference type="PROSITE" id="PS51296">
    <property type="entry name" value="RIESKE"/>
    <property type="match status" value="1"/>
</dbReference>
<dbReference type="Pfam" id="PF01593">
    <property type="entry name" value="Amino_oxidase"/>
    <property type="match status" value="2"/>
</dbReference>